<dbReference type="EMBL" id="JANEYF010003368">
    <property type="protein sequence ID" value="KAJ8936876.1"/>
    <property type="molecule type" value="Genomic_DNA"/>
</dbReference>
<keyword evidence="2" id="KW-1185">Reference proteome</keyword>
<sequence length="103" mass="11892">MLKNSEPARGNYLKKKIKKFRSNLGASNVVGFAWLLRPEPSEEATLFIPDIETVVHSKEYIEFTNKKDYIRGKCTLTLDQIKYIEKNYSWATQQCKLVCGSKT</sequence>
<comment type="caution">
    <text evidence="1">The sequence shown here is derived from an EMBL/GenBank/DDBJ whole genome shotgun (WGS) entry which is preliminary data.</text>
</comment>
<organism evidence="1 2">
    <name type="scientific">Rhamnusium bicolor</name>
    <dbReference type="NCBI Taxonomy" id="1586634"/>
    <lineage>
        <taxon>Eukaryota</taxon>
        <taxon>Metazoa</taxon>
        <taxon>Ecdysozoa</taxon>
        <taxon>Arthropoda</taxon>
        <taxon>Hexapoda</taxon>
        <taxon>Insecta</taxon>
        <taxon>Pterygota</taxon>
        <taxon>Neoptera</taxon>
        <taxon>Endopterygota</taxon>
        <taxon>Coleoptera</taxon>
        <taxon>Polyphaga</taxon>
        <taxon>Cucujiformia</taxon>
        <taxon>Chrysomeloidea</taxon>
        <taxon>Cerambycidae</taxon>
        <taxon>Lepturinae</taxon>
        <taxon>Rhagiini</taxon>
        <taxon>Rhamnusium</taxon>
    </lineage>
</organism>
<protein>
    <submittedName>
        <fullName evidence="1">Uncharacterized protein</fullName>
    </submittedName>
</protein>
<gene>
    <name evidence="1" type="ORF">NQ314_012140</name>
</gene>
<dbReference type="Proteomes" id="UP001162156">
    <property type="component" value="Unassembled WGS sequence"/>
</dbReference>
<reference evidence="1" key="1">
    <citation type="journal article" date="2023" name="Insect Mol. Biol.">
        <title>Genome sequencing provides insights into the evolution of gene families encoding plant cell wall-degrading enzymes in longhorned beetles.</title>
        <authorList>
            <person name="Shin N.R."/>
            <person name="Okamura Y."/>
            <person name="Kirsch R."/>
            <person name="Pauchet Y."/>
        </authorList>
    </citation>
    <scope>NUCLEOTIDE SEQUENCE</scope>
    <source>
        <strain evidence="1">RBIC_L_NR</strain>
    </source>
</reference>
<accession>A0AAV8XD72</accession>
<proteinExistence type="predicted"/>
<evidence type="ECO:0000313" key="2">
    <source>
        <dbReference type="Proteomes" id="UP001162156"/>
    </source>
</evidence>
<name>A0AAV8XD72_9CUCU</name>
<evidence type="ECO:0000313" key="1">
    <source>
        <dbReference type="EMBL" id="KAJ8936876.1"/>
    </source>
</evidence>
<dbReference type="AlphaFoldDB" id="A0AAV8XD72"/>